<gene>
    <name evidence="2" type="ORF">MFUM_1395</name>
</gene>
<evidence type="ECO:0000256" key="1">
    <source>
        <dbReference type="SAM" id="MobiDB-lite"/>
    </source>
</evidence>
<dbReference type="Proteomes" id="UP001161497">
    <property type="component" value="Chromosome"/>
</dbReference>
<protein>
    <submittedName>
        <fullName evidence="2">Uncharacterized protein</fullName>
    </submittedName>
</protein>
<reference evidence="2" key="1">
    <citation type="submission" date="2023-03" db="EMBL/GenBank/DDBJ databases">
        <authorList>
            <person name="Cremers G."/>
            <person name="Picone N."/>
        </authorList>
    </citation>
    <scope>NUCLEOTIDE SEQUENCE</scope>
    <source>
        <strain evidence="2">Sample_alias</strain>
    </source>
</reference>
<feature type="compositionally biased region" description="Polar residues" evidence="1">
    <location>
        <begin position="71"/>
        <end position="86"/>
    </location>
</feature>
<sequence length="233" mass="26490">MRDKDLEGGYTMNEQNKRVELTAHQGGEEKPSAHVQSFDHIPMNLSPTDSMDGRTNKTTNRNQESDHRSHPVQQHSTSKNSIGTLSNTQTLNMIGLTRASAKEQLNQGIDSASNPQKWDGMCTCRCLERNDQRLSTLDWKRIGEKANNTVYQKTTETHSVPSYWNIPGIGKGPFLQQEFWQKAFDGKQTQKSLEKEKEEAPIFNPEGLNPSPIQGIYHSDPQLEQKKIQEKIR</sequence>
<accession>A0ABN8XER9</accession>
<dbReference type="RefSeq" id="WP_045086614.1">
    <property type="nucleotide sequence ID" value="NZ_JAHXRZ010000011.1"/>
</dbReference>
<dbReference type="EMBL" id="OX458932">
    <property type="protein sequence ID" value="CAI9085743.1"/>
    <property type="molecule type" value="Genomic_DNA"/>
</dbReference>
<evidence type="ECO:0000313" key="2">
    <source>
        <dbReference type="EMBL" id="CAI9085743.1"/>
    </source>
</evidence>
<feature type="compositionally biased region" description="Basic and acidic residues" evidence="1">
    <location>
        <begin position="15"/>
        <end position="32"/>
    </location>
</feature>
<evidence type="ECO:0000313" key="3">
    <source>
        <dbReference type="Proteomes" id="UP001161497"/>
    </source>
</evidence>
<feature type="region of interest" description="Disordered" evidence="1">
    <location>
        <begin position="1"/>
        <end position="86"/>
    </location>
</feature>
<feature type="region of interest" description="Disordered" evidence="1">
    <location>
        <begin position="187"/>
        <end position="233"/>
    </location>
</feature>
<keyword evidence="3" id="KW-1185">Reference proteome</keyword>
<feature type="compositionally biased region" description="Basic and acidic residues" evidence="1">
    <location>
        <begin position="221"/>
        <end position="233"/>
    </location>
</feature>
<proteinExistence type="predicted"/>
<organism evidence="2 3">
    <name type="scientific">Candidatus Methylacidiphilum fumarolicum</name>
    <dbReference type="NCBI Taxonomy" id="591154"/>
    <lineage>
        <taxon>Bacteria</taxon>
        <taxon>Pseudomonadati</taxon>
        <taxon>Verrucomicrobiota</taxon>
        <taxon>Methylacidiphilae</taxon>
        <taxon>Methylacidiphilales</taxon>
        <taxon>Methylacidiphilaceae</taxon>
        <taxon>Methylacidiphilum (ex Ratnadevi et al. 2023)</taxon>
    </lineage>
</organism>
<name>A0ABN8XER9_9BACT</name>